<organism evidence="3 4">
    <name type="scientific">Paenisporosarcina antarctica</name>
    <dbReference type="NCBI Taxonomy" id="417367"/>
    <lineage>
        <taxon>Bacteria</taxon>
        <taxon>Bacillati</taxon>
        <taxon>Bacillota</taxon>
        <taxon>Bacilli</taxon>
        <taxon>Bacillales</taxon>
        <taxon>Caryophanaceae</taxon>
        <taxon>Paenisporosarcina</taxon>
    </lineage>
</organism>
<sequence>MFAKSVMISKEKCFSIQSSESLQDALALLEKNQIDALPVLEDGLYKGILNRYLAYQAYYDSGLTKEDFLKKASLMDIVTRADIYLSIEDVFENSLIQLNDFPIIAVVEENQFLGLVTRYDTMNQFRSAFGMDKPGVRITFTSIEIEGRIARVGDIIQKFHESVISLVTFDESDKLLRRIVLKIEKRDNVQKFLKELDRSGFRVLHIKED</sequence>
<accession>A0A4P6ZZ24</accession>
<dbReference type="KEGG" id="panc:E2636_09540"/>
<evidence type="ECO:0000313" key="3">
    <source>
        <dbReference type="EMBL" id="QBP41359.1"/>
    </source>
</evidence>
<dbReference type="OrthoDB" id="1706107at2"/>
<evidence type="ECO:0000313" key="4">
    <source>
        <dbReference type="Proteomes" id="UP000294292"/>
    </source>
</evidence>
<dbReference type="InterPro" id="IPR000644">
    <property type="entry name" value="CBS_dom"/>
</dbReference>
<name>A0A4P6ZZ24_9BACL</name>
<dbReference type="CDD" id="cd02205">
    <property type="entry name" value="CBS_pair_SF"/>
    <property type="match status" value="1"/>
</dbReference>
<evidence type="ECO:0000256" key="1">
    <source>
        <dbReference type="PROSITE-ProRule" id="PRU00703"/>
    </source>
</evidence>
<keyword evidence="1" id="KW-0129">CBS domain</keyword>
<keyword evidence="4" id="KW-1185">Reference proteome</keyword>
<dbReference type="Gene3D" id="3.10.580.10">
    <property type="entry name" value="CBS-domain"/>
    <property type="match status" value="1"/>
</dbReference>
<protein>
    <submittedName>
        <fullName evidence="3">CBS domain-containing protein</fullName>
    </submittedName>
</protein>
<evidence type="ECO:0000259" key="2">
    <source>
        <dbReference type="PROSITE" id="PS51371"/>
    </source>
</evidence>
<proteinExistence type="predicted"/>
<dbReference type="RefSeq" id="WP_134209993.1">
    <property type="nucleotide sequence ID" value="NZ_CP038015.1"/>
</dbReference>
<reference evidence="3 4" key="1">
    <citation type="submission" date="2019-03" db="EMBL/GenBank/DDBJ databases">
        <title>Complete genome sequence of Paenisporosarcina antarctica CGMCC 1.6503T.</title>
        <authorList>
            <person name="Rong J.-C."/>
            <person name="Chi N.-Y."/>
            <person name="Zhang Q.-F."/>
        </authorList>
    </citation>
    <scope>NUCLEOTIDE SEQUENCE [LARGE SCALE GENOMIC DNA]</scope>
    <source>
        <strain evidence="3 4">CGMCC 1.6503</strain>
    </source>
</reference>
<dbReference type="PROSITE" id="PS51371">
    <property type="entry name" value="CBS"/>
    <property type="match status" value="1"/>
</dbReference>
<dbReference type="Proteomes" id="UP000294292">
    <property type="component" value="Chromosome"/>
</dbReference>
<dbReference type="InterPro" id="IPR046342">
    <property type="entry name" value="CBS_dom_sf"/>
</dbReference>
<dbReference type="SUPFAM" id="SSF54631">
    <property type="entry name" value="CBS-domain pair"/>
    <property type="match status" value="1"/>
</dbReference>
<gene>
    <name evidence="3" type="ORF">E2636_09540</name>
</gene>
<feature type="domain" description="CBS" evidence="2">
    <location>
        <begin position="7"/>
        <end position="66"/>
    </location>
</feature>
<dbReference type="EMBL" id="CP038015">
    <property type="protein sequence ID" value="QBP41359.1"/>
    <property type="molecule type" value="Genomic_DNA"/>
</dbReference>
<dbReference type="AlphaFoldDB" id="A0A4P6ZZ24"/>
<dbReference type="Pfam" id="PF00571">
    <property type="entry name" value="CBS"/>
    <property type="match status" value="1"/>
</dbReference>